<dbReference type="EMBL" id="JACATZ010000003">
    <property type="protein sequence ID" value="NWJ47351.1"/>
    <property type="molecule type" value="Genomic_DNA"/>
</dbReference>
<dbReference type="Pfam" id="PF00561">
    <property type="entry name" value="Abhydrolase_1"/>
    <property type="match status" value="1"/>
</dbReference>
<dbReference type="PRINTS" id="PR00111">
    <property type="entry name" value="ABHYDROLASE"/>
</dbReference>
<keyword evidence="5" id="KW-1185">Reference proteome</keyword>
<dbReference type="PANTHER" id="PTHR43689">
    <property type="entry name" value="HYDROLASE"/>
    <property type="match status" value="1"/>
</dbReference>
<dbReference type="EMBL" id="CP128400">
    <property type="protein sequence ID" value="WJW69265.1"/>
    <property type="molecule type" value="Genomic_DNA"/>
</dbReference>
<dbReference type="RefSeq" id="WP_341471153.1">
    <property type="nucleotide sequence ID" value="NZ_CP128400.1"/>
</dbReference>
<dbReference type="Proteomes" id="UP000521676">
    <property type="component" value="Unassembled WGS sequence"/>
</dbReference>
<dbReference type="Proteomes" id="UP001431572">
    <property type="component" value="Chromosome 2"/>
</dbReference>
<evidence type="ECO:0000313" key="5">
    <source>
        <dbReference type="Proteomes" id="UP001431572"/>
    </source>
</evidence>
<reference evidence="2 4" key="1">
    <citation type="submission" date="2020-06" db="EMBL/GenBank/DDBJ databases">
        <title>Anoxygenic phototrophic Chloroflexota member uses a Type I reaction center.</title>
        <authorList>
            <person name="Tsuji J.M."/>
            <person name="Shaw N.A."/>
            <person name="Nagashima S."/>
            <person name="Venkiteswaran J."/>
            <person name="Schiff S.L."/>
            <person name="Hanada S."/>
            <person name="Tank M."/>
            <person name="Neufeld J.D."/>
        </authorList>
    </citation>
    <scope>NUCLEOTIDE SEQUENCE [LARGE SCALE GENOMIC DNA]</scope>
    <source>
        <strain evidence="2">L227-S17</strain>
    </source>
</reference>
<protein>
    <submittedName>
        <fullName evidence="2">Alpha/beta hydrolase</fullName>
    </submittedName>
</protein>
<evidence type="ECO:0000313" key="4">
    <source>
        <dbReference type="Proteomes" id="UP000521676"/>
    </source>
</evidence>
<gene>
    <name evidence="2" type="ORF">HXX08_15950</name>
    <name evidence="3" type="ORF">OZ401_002870</name>
</gene>
<reference evidence="3" key="2">
    <citation type="journal article" date="2024" name="Nature">
        <title>Anoxygenic phototroph of the Chloroflexota uses a type I reaction centre.</title>
        <authorList>
            <person name="Tsuji J.M."/>
            <person name="Shaw N.A."/>
            <person name="Nagashima S."/>
            <person name="Venkiteswaran J.J."/>
            <person name="Schiff S.L."/>
            <person name="Watanabe T."/>
            <person name="Fukui M."/>
            <person name="Hanada S."/>
            <person name="Tank M."/>
            <person name="Neufeld J.D."/>
        </authorList>
    </citation>
    <scope>NUCLEOTIDE SEQUENCE</scope>
    <source>
        <strain evidence="3">L227-S17</strain>
    </source>
</reference>
<evidence type="ECO:0000259" key="1">
    <source>
        <dbReference type="Pfam" id="PF00561"/>
    </source>
</evidence>
<evidence type="ECO:0000313" key="3">
    <source>
        <dbReference type="EMBL" id="WJW69265.1"/>
    </source>
</evidence>
<organism evidence="2 4">
    <name type="scientific">Candidatus Chlorohelix allophototropha</name>
    <dbReference type="NCBI Taxonomy" id="3003348"/>
    <lineage>
        <taxon>Bacteria</taxon>
        <taxon>Bacillati</taxon>
        <taxon>Chloroflexota</taxon>
        <taxon>Chloroflexia</taxon>
        <taxon>Candidatus Chloroheliales</taxon>
        <taxon>Candidatus Chloroheliaceae</taxon>
        <taxon>Candidatus Chlorohelix</taxon>
    </lineage>
</organism>
<keyword evidence="2" id="KW-0378">Hydrolase</keyword>
<sequence length="295" mass="33483">MIKTTLPKQENKLESKYITLQSGIRTHYIDAGPPDAPVVLLTHGFLSSVRDWKANMLPLAENSPKPLRFIALDWAGFGLSDKGNRAYSLYFFADFLRDFAIAMGLESFDLVGHSMGGKHNLAFAIFYPQYIRKFVLVDTDGFITESWMMNSSGKPWFKPIQAIQLKALGSPRLVKAFFSQAYHDKSFIPGDAKLKEGVRMLTMPDQIDALKALNQNYPSLSMRLTGLIERVPEIEKPTLIVWGRQDRIIHISCAEIAKSMLKNSRLHIFEECGHIPQIEKASEFNKLLLEFLNED</sequence>
<name>A0A8T7M5H0_9CHLR</name>
<dbReference type="InterPro" id="IPR029058">
    <property type="entry name" value="AB_hydrolase_fold"/>
</dbReference>
<dbReference type="InterPro" id="IPR000639">
    <property type="entry name" value="Epox_hydrolase-like"/>
</dbReference>
<dbReference type="Gene3D" id="3.40.50.1820">
    <property type="entry name" value="alpha/beta hydrolase"/>
    <property type="match status" value="1"/>
</dbReference>
<dbReference type="PRINTS" id="PR00412">
    <property type="entry name" value="EPOXHYDRLASE"/>
</dbReference>
<accession>A0A8T7M5H0</accession>
<dbReference type="SUPFAM" id="SSF53474">
    <property type="entry name" value="alpha/beta-Hydrolases"/>
    <property type="match status" value="1"/>
</dbReference>
<dbReference type="InterPro" id="IPR000073">
    <property type="entry name" value="AB_hydrolase_1"/>
</dbReference>
<dbReference type="AlphaFoldDB" id="A0A8T7M5H0"/>
<dbReference type="GO" id="GO:0016787">
    <property type="term" value="F:hydrolase activity"/>
    <property type="evidence" value="ECO:0007669"/>
    <property type="project" value="UniProtKB-KW"/>
</dbReference>
<proteinExistence type="predicted"/>
<feature type="domain" description="AB hydrolase-1" evidence="1">
    <location>
        <begin position="37"/>
        <end position="281"/>
    </location>
</feature>
<dbReference type="PANTHER" id="PTHR43689:SF8">
    <property type="entry name" value="ALPHA_BETA-HYDROLASES SUPERFAMILY PROTEIN"/>
    <property type="match status" value="1"/>
</dbReference>
<evidence type="ECO:0000313" key="2">
    <source>
        <dbReference type="EMBL" id="NWJ47351.1"/>
    </source>
</evidence>